<sequence length="187" mass="19539">MPLPNLAVIGASTGGLKVFESLFPRLPVLNAGVVIVQHIIPLVDRSFVASLQRVSAMPVALARDGDAIRHGTVYLAPGALHLHLVANQTIRLAAGEKVNSVCPSIDVAMKSVIPKPGARMAGVILTGMGHDGADGIAHMKRCGAVTIAQDRATSVIYGMPKAAEATGMIDFVLSTERIADKLAELFT</sequence>
<evidence type="ECO:0000256" key="1">
    <source>
        <dbReference type="ARBA" id="ARBA00022801"/>
    </source>
</evidence>
<evidence type="ECO:0000313" key="7">
    <source>
        <dbReference type="Proteomes" id="UP001144352"/>
    </source>
</evidence>
<comment type="catalytic activity">
    <reaction evidence="3">
        <text>[protein]-L-glutamate 5-O-methyl ester + H2O = L-glutamyl-[protein] + methanol + H(+)</text>
        <dbReference type="Rhea" id="RHEA:23236"/>
        <dbReference type="Rhea" id="RHEA-COMP:10208"/>
        <dbReference type="Rhea" id="RHEA-COMP:10311"/>
        <dbReference type="ChEBI" id="CHEBI:15377"/>
        <dbReference type="ChEBI" id="CHEBI:15378"/>
        <dbReference type="ChEBI" id="CHEBI:17790"/>
        <dbReference type="ChEBI" id="CHEBI:29973"/>
        <dbReference type="ChEBI" id="CHEBI:82795"/>
        <dbReference type="EC" id="3.1.1.61"/>
    </reaction>
</comment>
<evidence type="ECO:0000256" key="3">
    <source>
        <dbReference type="ARBA" id="ARBA00048267"/>
    </source>
</evidence>
<keyword evidence="4" id="KW-0145">Chemotaxis</keyword>
<dbReference type="InterPro" id="IPR035909">
    <property type="entry name" value="CheB_C"/>
</dbReference>
<feature type="active site" evidence="4">
    <location>
        <position position="131"/>
    </location>
</feature>
<gene>
    <name evidence="6" type="primary">cheB64H-2</name>
    <name evidence="6" type="ORF">GHYDROH2_08230</name>
</gene>
<evidence type="ECO:0000313" key="6">
    <source>
        <dbReference type="EMBL" id="GLI37322.1"/>
    </source>
</evidence>
<comment type="caution">
    <text evidence="6">The sequence shown here is derived from an EMBL/GenBank/DDBJ whole genome shotgun (WGS) entry which is preliminary data.</text>
</comment>
<evidence type="ECO:0000256" key="4">
    <source>
        <dbReference type="PROSITE-ProRule" id="PRU00050"/>
    </source>
</evidence>
<feature type="domain" description="CheB-type methylesterase" evidence="5">
    <location>
        <begin position="2"/>
        <end position="187"/>
    </location>
</feature>
<keyword evidence="1 4" id="KW-0378">Hydrolase</keyword>
<dbReference type="CDD" id="cd16432">
    <property type="entry name" value="CheB_Rec"/>
    <property type="match status" value="1"/>
</dbReference>
<evidence type="ECO:0000256" key="2">
    <source>
        <dbReference type="ARBA" id="ARBA00039140"/>
    </source>
</evidence>
<dbReference type="Pfam" id="PF01339">
    <property type="entry name" value="CheB_methylest"/>
    <property type="match status" value="1"/>
</dbReference>
<dbReference type="SUPFAM" id="SSF52738">
    <property type="entry name" value="Methylesterase CheB, C-terminal domain"/>
    <property type="match status" value="1"/>
</dbReference>
<dbReference type="GO" id="GO:0008984">
    <property type="term" value="F:protein-glutamate methylesterase activity"/>
    <property type="evidence" value="ECO:0007669"/>
    <property type="project" value="UniProtKB-EC"/>
</dbReference>
<feature type="active site" evidence="4">
    <location>
        <position position="12"/>
    </location>
</feature>
<dbReference type="AlphaFoldDB" id="A0A9W6FYV3"/>
<feature type="active site" evidence="4">
    <location>
        <position position="38"/>
    </location>
</feature>
<keyword evidence="7" id="KW-1185">Reference proteome</keyword>
<dbReference type="EMBL" id="BSDS01000001">
    <property type="protein sequence ID" value="GLI37322.1"/>
    <property type="molecule type" value="Genomic_DNA"/>
</dbReference>
<dbReference type="PANTHER" id="PTHR42872">
    <property type="entry name" value="PROTEIN-GLUTAMATE METHYLESTERASE/PROTEIN-GLUTAMINE GLUTAMINASE"/>
    <property type="match status" value="1"/>
</dbReference>
<dbReference type="EC" id="3.1.1.61" evidence="2"/>
<protein>
    <recommendedName>
        <fullName evidence="2">protein-glutamate methylesterase</fullName>
        <ecNumber evidence="2">3.1.1.61</ecNumber>
    </recommendedName>
</protein>
<evidence type="ECO:0000259" key="5">
    <source>
        <dbReference type="PROSITE" id="PS50122"/>
    </source>
</evidence>
<dbReference type="Proteomes" id="UP001144352">
    <property type="component" value="Unassembled WGS sequence"/>
</dbReference>
<dbReference type="GO" id="GO:0006935">
    <property type="term" value="P:chemotaxis"/>
    <property type="evidence" value="ECO:0007669"/>
    <property type="project" value="UniProtKB-UniRule"/>
</dbReference>
<accession>A0A9W6FYV3</accession>
<dbReference type="InterPro" id="IPR000673">
    <property type="entry name" value="Sig_transdc_resp-reg_Me-estase"/>
</dbReference>
<reference evidence="6" key="1">
    <citation type="submission" date="2022-12" db="EMBL/GenBank/DDBJ databases">
        <title>Reference genome sequencing for broad-spectrum identification of bacterial and archaeal isolates by mass spectrometry.</title>
        <authorList>
            <person name="Sekiguchi Y."/>
            <person name="Tourlousse D.M."/>
        </authorList>
    </citation>
    <scope>NUCLEOTIDE SEQUENCE</scope>
    <source>
        <strain evidence="6">H2</strain>
    </source>
</reference>
<dbReference type="GO" id="GO:0000156">
    <property type="term" value="F:phosphorelay response regulator activity"/>
    <property type="evidence" value="ECO:0007669"/>
    <property type="project" value="InterPro"/>
</dbReference>
<dbReference type="Gene3D" id="3.40.50.180">
    <property type="entry name" value="Methylesterase CheB, C-terminal domain"/>
    <property type="match status" value="1"/>
</dbReference>
<name>A0A9W6FYV3_9BACT</name>
<proteinExistence type="predicted"/>
<organism evidence="6 7">
    <name type="scientific">Geobacter hydrogenophilus</name>
    <dbReference type="NCBI Taxonomy" id="40983"/>
    <lineage>
        <taxon>Bacteria</taxon>
        <taxon>Pseudomonadati</taxon>
        <taxon>Thermodesulfobacteriota</taxon>
        <taxon>Desulfuromonadia</taxon>
        <taxon>Geobacterales</taxon>
        <taxon>Geobacteraceae</taxon>
        <taxon>Geobacter</taxon>
    </lineage>
</organism>
<dbReference type="GO" id="GO:0005737">
    <property type="term" value="C:cytoplasm"/>
    <property type="evidence" value="ECO:0007669"/>
    <property type="project" value="InterPro"/>
</dbReference>
<dbReference type="RefSeq" id="WP_214187707.1">
    <property type="nucleotide sequence ID" value="NZ_BSDS01000001.1"/>
</dbReference>
<dbReference type="PROSITE" id="PS50122">
    <property type="entry name" value="CHEB"/>
    <property type="match status" value="1"/>
</dbReference>
<dbReference type="PANTHER" id="PTHR42872:SF3">
    <property type="entry name" value="PROTEIN-GLUTAMATE METHYLESTERASE_PROTEIN-GLUTAMINE GLUTAMINASE 1"/>
    <property type="match status" value="1"/>
</dbReference>